<name>A0A370GYK0_9BACI</name>
<reference evidence="3 4" key="1">
    <citation type="submission" date="2018-07" db="EMBL/GenBank/DDBJ databases">
        <title>Genomic Encyclopedia of Type Strains, Phase IV (KMG-IV): sequencing the most valuable type-strain genomes for metagenomic binning, comparative biology and taxonomic classification.</title>
        <authorList>
            <person name="Goeker M."/>
        </authorList>
    </citation>
    <scope>NUCLEOTIDE SEQUENCE [LARGE SCALE GENOMIC DNA]</scope>
    <source>
        <strain evidence="3 4">DSM 25281</strain>
    </source>
</reference>
<organism evidence="3 4">
    <name type="scientific">Falsibacillus pallidus</name>
    <dbReference type="NCBI Taxonomy" id="493781"/>
    <lineage>
        <taxon>Bacteria</taxon>
        <taxon>Bacillati</taxon>
        <taxon>Bacillota</taxon>
        <taxon>Bacilli</taxon>
        <taxon>Bacillales</taxon>
        <taxon>Bacillaceae</taxon>
        <taxon>Falsibacillus</taxon>
    </lineage>
</organism>
<dbReference type="Gene3D" id="3.30.70.270">
    <property type="match status" value="1"/>
</dbReference>
<dbReference type="SUPFAM" id="SSF55073">
    <property type="entry name" value="Nucleotide cyclase"/>
    <property type="match status" value="1"/>
</dbReference>
<evidence type="ECO:0000259" key="2">
    <source>
        <dbReference type="PROSITE" id="PS50887"/>
    </source>
</evidence>
<evidence type="ECO:0000256" key="1">
    <source>
        <dbReference type="SAM" id="Phobius"/>
    </source>
</evidence>
<comment type="caution">
    <text evidence="3">The sequence shown here is derived from an EMBL/GenBank/DDBJ whole genome shotgun (WGS) entry which is preliminary data.</text>
</comment>
<dbReference type="Proteomes" id="UP000255326">
    <property type="component" value="Unassembled WGS sequence"/>
</dbReference>
<feature type="transmembrane region" description="Helical" evidence="1">
    <location>
        <begin position="154"/>
        <end position="172"/>
    </location>
</feature>
<feature type="transmembrane region" description="Helical" evidence="1">
    <location>
        <begin position="124"/>
        <end position="142"/>
    </location>
</feature>
<dbReference type="EMBL" id="QQAY01000001">
    <property type="protein sequence ID" value="RDI47714.1"/>
    <property type="molecule type" value="Genomic_DNA"/>
</dbReference>
<dbReference type="InterPro" id="IPR043128">
    <property type="entry name" value="Rev_trsase/Diguanyl_cyclase"/>
</dbReference>
<keyword evidence="1" id="KW-0812">Transmembrane</keyword>
<feature type="transmembrane region" description="Helical" evidence="1">
    <location>
        <begin position="47"/>
        <end position="65"/>
    </location>
</feature>
<dbReference type="AlphaFoldDB" id="A0A370GYK0"/>
<protein>
    <submittedName>
        <fullName evidence="3">Diguanylate cyclase (GGDEF)-like protein</fullName>
    </submittedName>
</protein>
<keyword evidence="4" id="KW-1185">Reference proteome</keyword>
<feature type="transmembrane region" description="Helical" evidence="1">
    <location>
        <begin position="21"/>
        <end position="41"/>
    </location>
</feature>
<evidence type="ECO:0000313" key="4">
    <source>
        <dbReference type="Proteomes" id="UP000255326"/>
    </source>
</evidence>
<dbReference type="InterPro" id="IPR000160">
    <property type="entry name" value="GGDEF_dom"/>
</dbReference>
<dbReference type="GO" id="GO:0052621">
    <property type="term" value="F:diguanylate cyclase activity"/>
    <property type="evidence" value="ECO:0007669"/>
    <property type="project" value="TreeGrafter"/>
</dbReference>
<dbReference type="SMART" id="SM00267">
    <property type="entry name" value="GGDEF"/>
    <property type="match status" value="1"/>
</dbReference>
<evidence type="ECO:0000313" key="3">
    <source>
        <dbReference type="EMBL" id="RDI47714.1"/>
    </source>
</evidence>
<dbReference type="PANTHER" id="PTHR45138">
    <property type="entry name" value="REGULATORY COMPONENTS OF SENSORY TRANSDUCTION SYSTEM"/>
    <property type="match status" value="1"/>
</dbReference>
<dbReference type="NCBIfam" id="TIGR00254">
    <property type="entry name" value="GGDEF"/>
    <property type="match status" value="1"/>
</dbReference>
<dbReference type="InterPro" id="IPR029787">
    <property type="entry name" value="Nucleotide_cyclase"/>
</dbReference>
<dbReference type="PANTHER" id="PTHR45138:SF9">
    <property type="entry name" value="DIGUANYLATE CYCLASE DGCM-RELATED"/>
    <property type="match status" value="1"/>
</dbReference>
<dbReference type="RefSeq" id="WP_114743921.1">
    <property type="nucleotide sequence ID" value="NZ_QQAY01000001.1"/>
</dbReference>
<feature type="domain" description="GGDEF" evidence="2">
    <location>
        <begin position="214"/>
        <end position="344"/>
    </location>
</feature>
<dbReference type="InterPro" id="IPR050469">
    <property type="entry name" value="Diguanylate_Cyclase"/>
</dbReference>
<dbReference type="PROSITE" id="PS50887">
    <property type="entry name" value="GGDEF"/>
    <property type="match status" value="1"/>
</dbReference>
<sequence>MKFSLYLSDYEIEKVFSSLRWIFLIISFILFYVPPFAESLAFNKDTFPILFLFGIVYMAIAQLALAKVKDSHGKFNLLTKCGIVFDYIAFFWLMTLTGGMKSPIFPIAYLLVMHATIYWRTKGAVISSSAVTAGYAIFFYSFNEANFTNSVYFYMNLIFVWIIGLFGSMIVLRERAHLREKEVIKGLLNHDYLTGLYNHRCFQENIRHCSESDESYTLILADIDGFKEINDSFGHTIGDEVLQRLGIVFNELLPKYGGKAYRYGGEEFAFILSKNLEDLTGFFKELFHSLNHVYYSQQNEPVTMSLGAVTGEQNESVEMVITNADRLLYTAKGNGKNCAVLENGTVYTNNEIEKKETLCI</sequence>
<keyword evidence="1" id="KW-1133">Transmembrane helix</keyword>
<accession>A0A370GYK0</accession>
<dbReference type="OrthoDB" id="9759607at2"/>
<dbReference type="Pfam" id="PF00990">
    <property type="entry name" value="GGDEF"/>
    <property type="match status" value="1"/>
</dbReference>
<proteinExistence type="predicted"/>
<dbReference type="CDD" id="cd01949">
    <property type="entry name" value="GGDEF"/>
    <property type="match status" value="1"/>
</dbReference>
<gene>
    <name evidence="3" type="ORF">DFR59_101376</name>
</gene>
<keyword evidence="1" id="KW-0472">Membrane</keyword>